<evidence type="ECO:0000256" key="6">
    <source>
        <dbReference type="ARBA" id="ARBA00022801"/>
    </source>
</evidence>
<accession>A0A6N9HCF7</accession>
<keyword evidence="5 10" id="KW-0547">Nucleotide-binding</keyword>
<feature type="binding site" evidence="10">
    <location>
        <position position="279"/>
    </location>
    <ligand>
        <name>Zn(2+)</name>
        <dbReference type="ChEBI" id="CHEBI:29105"/>
    </ligand>
</feature>
<dbReference type="Gene3D" id="3.40.50.300">
    <property type="entry name" value="P-loop containing nucleotide triphosphate hydrolases"/>
    <property type="match status" value="1"/>
</dbReference>
<dbReference type="InterPro" id="IPR010914">
    <property type="entry name" value="RsgA_GTPase_dom"/>
</dbReference>
<dbReference type="GO" id="GO:0003924">
    <property type="term" value="F:GTPase activity"/>
    <property type="evidence" value="ECO:0007669"/>
    <property type="project" value="UniProtKB-UniRule"/>
</dbReference>
<evidence type="ECO:0000256" key="2">
    <source>
        <dbReference type="ARBA" id="ARBA00022517"/>
    </source>
</evidence>
<feature type="domain" description="CP-type G" evidence="12">
    <location>
        <begin position="93"/>
        <end position="255"/>
    </location>
</feature>
<dbReference type="AlphaFoldDB" id="A0A6N9HCF7"/>
<evidence type="ECO:0000256" key="8">
    <source>
        <dbReference type="ARBA" id="ARBA00022884"/>
    </source>
</evidence>
<dbReference type="SUPFAM" id="SSF52540">
    <property type="entry name" value="P-loop containing nucleoside triphosphate hydrolases"/>
    <property type="match status" value="1"/>
</dbReference>
<dbReference type="CDD" id="cd01854">
    <property type="entry name" value="YjeQ_EngC"/>
    <property type="match status" value="1"/>
</dbReference>
<dbReference type="PANTHER" id="PTHR32120:SF10">
    <property type="entry name" value="SMALL RIBOSOMAL SUBUNIT BIOGENESIS GTPASE RSGA"/>
    <property type="match status" value="1"/>
</dbReference>
<gene>
    <name evidence="10 13" type="primary">rsgA</name>
    <name evidence="13" type="ORF">GTP41_03800</name>
</gene>
<organism evidence="13 14">
    <name type="scientific">Pseudoduganella guangdongensis</name>
    <dbReference type="NCBI Taxonomy" id="2692179"/>
    <lineage>
        <taxon>Bacteria</taxon>
        <taxon>Pseudomonadati</taxon>
        <taxon>Pseudomonadota</taxon>
        <taxon>Betaproteobacteria</taxon>
        <taxon>Burkholderiales</taxon>
        <taxon>Oxalobacteraceae</taxon>
        <taxon>Telluria group</taxon>
        <taxon>Pseudoduganella</taxon>
    </lineage>
</organism>
<evidence type="ECO:0000313" key="14">
    <source>
        <dbReference type="Proteomes" id="UP000448575"/>
    </source>
</evidence>
<evidence type="ECO:0000256" key="7">
    <source>
        <dbReference type="ARBA" id="ARBA00022833"/>
    </source>
</evidence>
<comment type="subunit">
    <text evidence="10">Monomer. Associates with 30S ribosomal subunit, binds 16S rRNA.</text>
</comment>
<feature type="binding site" evidence="10">
    <location>
        <begin position="198"/>
        <end position="206"/>
    </location>
    <ligand>
        <name>GTP</name>
        <dbReference type="ChEBI" id="CHEBI:37565"/>
    </ligand>
</feature>
<keyword evidence="4 10" id="KW-0699">rRNA-binding</keyword>
<dbReference type="GO" id="GO:0005525">
    <property type="term" value="F:GTP binding"/>
    <property type="evidence" value="ECO:0007669"/>
    <property type="project" value="UniProtKB-UniRule"/>
</dbReference>
<dbReference type="InterPro" id="IPR004881">
    <property type="entry name" value="Ribosome_biogen_GTPase_RsgA"/>
</dbReference>
<dbReference type="GO" id="GO:0019843">
    <property type="term" value="F:rRNA binding"/>
    <property type="evidence" value="ECO:0007669"/>
    <property type="project" value="UniProtKB-KW"/>
</dbReference>
<dbReference type="GO" id="GO:0046872">
    <property type="term" value="F:metal ion binding"/>
    <property type="evidence" value="ECO:0007669"/>
    <property type="project" value="UniProtKB-KW"/>
</dbReference>
<protein>
    <recommendedName>
        <fullName evidence="10">Small ribosomal subunit biogenesis GTPase RsgA</fullName>
        <ecNumber evidence="10">3.6.1.-</ecNumber>
    </recommendedName>
</protein>
<keyword evidence="6 10" id="KW-0378">Hydrolase</keyword>
<keyword evidence="1 10" id="KW-0963">Cytoplasm</keyword>
<feature type="domain" description="EngC GTPase" evidence="11">
    <location>
        <begin position="106"/>
        <end position="253"/>
    </location>
</feature>
<dbReference type="Pfam" id="PF03193">
    <property type="entry name" value="RsgA_GTPase"/>
    <property type="match status" value="1"/>
</dbReference>
<dbReference type="InterPro" id="IPR027417">
    <property type="entry name" value="P-loop_NTPase"/>
</dbReference>
<dbReference type="PANTHER" id="PTHR32120">
    <property type="entry name" value="SMALL RIBOSOMAL SUBUNIT BIOGENESIS GTPASE RSGA"/>
    <property type="match status" value="1"/>
</dbReference>
<dbReference type="GO" id="GO:0042274">
    <property type="term" value="P:ribosomal small subunit biogenesis"/>
    <property type="evidence" value="ECO:0007669"/>
    <property type="project" value="UniProtKB-UniRule"/>
</dbReference>
<comment type="caution">
    <text evidence="13">The sequence shown here is derived from an EMBL/GenBank/DDBJ whole genome shotgun (WGS) entry which is preliminary data.</text>
</comment>
<evidence type="ECO:0000256" key="10">
    <source>
        <dbReference type="HAMAP-Rule" id="MF_01820"/>
    </source>
</evidence>
<comment type="function">
    <text evidence="10">One of several proteins that assist in the late maturation steps of the functional core of the 30S ribosomal subunit. Helps release RbfA from mature subunits. May play a role in the assembly of ribosomal proteins into the subunit. Circularly permuted GTPase that catalyzes slow GTP hydrolysis, GTPase activity is stimulated by the 30S ribosomal subunit.</text>
</comment>
<evidence type="ECO:0000256" key="4">
    <source>
        <dbReference type="ARBA" id="ARBA00022730"/>
    </source>
</evidence>
<sequence length="341" mass="37052">MIDFDYEALRRLGLNNTIISRLAGISASLPGSRLCRITEYQRDRLTLHDGAAEFSARALPRLLAGSPLCVGDWVIAESNALNEVWISERLSPMNQLARADAPPIASNIDTALLVMGLDGDFNLRRLERYLALSASAEIAPLIILSKPDISDDADEKIAALIARIPPGTDFMKINGTDPDSVAQLNGWLGAGQTICLLGSSGAGKSTLTNALTGALQETGGVRHGDNRGRHTTTARSMHFCPSGACIIDTPGLRSLSPDSLSSAFDDIESLALQCQFRDCRHDGEPGCAVAGHIDPDRLRNYHKLQREVRRNQQTALDRIAERNKWKSLMKSAAVRSRMKRG</sequence>
<dbReference type="Proteomes" id="UP000448575">
    <property type="component" value="Unassembled WGS sequence"/>
</dbReference>
<feature type="binding site" evidence="10">
    <location>
        <begin position="145"/>
        <end position="148"/>
    </location>
    <ligand>
        <name>GTP</name>
        <dbReference type="ChEBI" id="CHEBI:37565"/>
    </ligand>
</feature>
<dbReference type="PROSITE" id="PS50936">
    <property type="entry name" value="ENGC_GTPASE"/>
    <property type="match status" value="1"/>
</dbReference>
<evidence type="ECO:0000256" key="1">
    <source>
        <dbReference type="ARBA" id="ARBA00022490"/>
    </source>
</evidence>
<keyword evidence="3 10" id="KW-0479">Metal-binding</keyword>
<comment type="cofactor">
    <cofactor evidence="10">
        <name>Zn(2+)</name>
        <dbReference type="ChEBI" id="CHEBI:29105"/>
    </cofactor>
    <text evidence="10">Binds 1 zinc ion per subunit.</text>
</comment>
<dbReference type="PROSITE" id="PS51721">
    <property type="entry name" value="G_CP"/>
    <property type="match status" value="1"/>
</dbReference>
<evidence type="ECO:0000256" key="9">
    <source>
        <dbReference type="ARBA" id="ARBA00023134"/>
    </source>
</evidence>
<dbReference type="GO" id="GO:0005737">
    <property type="term" value="C:cytoplasm"/>
    <property type="evidence" value="ECO:0007669"/>
    <property type="project" value="UniProtKB-SubCell"/>
</dbReference>
<name>A0A6N9HCF7_9BURK</name>
<comment type="similarity">
    <text evidence="10">Belongs to the TRAFAC class YlqF/YawG GTPase family. RsgA subfamily.</text>
</comment>
<keyword evidence="8 10" id="KW-0694">RNA-binding</keyword>
<feature type="binding site" evidence="10">
    <location>
        <position position="274"/>
    </location>
    <ligand>
        <name>Zn(2+)</name>
        <dbReference type="ChEBI" id="CHEBI:29105"/>
    </ligand>
</feature>
<dbReference type="Gene3D" id="1.10.40.50">
    <property type="entry name" value="Probable gtpase engc, domain 3"/>
    <property type="match status" value="1"/>
</dbReference>
<evidence type="ECO:0000256" key="5">
    <source>
        <dbReference type="ARBA" id="ARBA00022741"/>
    </source>
</evidence>
<dbReference type="EC" id="3.6.1.-" evidence="10"/>
<keyword evidence="14" id="KW-1185">Reference proteome</keyword>
<reference evidence="13 14" key="1">
    <citation type="submission" date="2019-12" db="EMBL/GenBank/DDBJ databases">
        <title>Novel species isolated from a subtropical stream in China.</title>
        <authorList>
            <person name="Lu H."/>
        </authorList>
    </citation>
    <scope>NUCLEOTIDE SEQUENCE [LARGE SCALE GENOMIC DNA]</scope>
    <source>
        <strain evidence="13 14">DS3</strain>
    </source>
</reference>
<dbReference type="RefSeq" id="WP_161024231.1">
    <property type="nucleotide sequence ID" value="NZ_WWCJ01000002.1"/>
</dbReference>
<feature type="binding site" evidence="10">
    <location>
        <position position="281"/>
    </location>
    <ligand>
        <name>Zn(2+)</name>
        <dbReference type="ChEBI" id="CHEBI:29105"/>
    </ligand>
</feature>
<dbReference type="InterPro" id="IPR030378">
    <property type="entry name" value="G_CP_dom"/>
</dbReference>
<dbReference type="HAMAP" id="MF_01820">
    <property type="entry name" value="GTPase_RsgA"/>
    <property type="match status" value="1"/>
</dbReference>
<evidence type="ECO:0000313" key="13">
    <source>
        <dbReference type="EMBL" id="MYN01218.1"/>
    </source>
</evidence>
<keyword evidence="7 10" id="KW-0862">Zinc</keyword>
<dbReference type="NCBIfam" id="TIGR00157">
    <property type="entry name" value="ribosome small subunit-dependent GTPase A"/>
    <property type="match status" value="1"/>
</dbReference>
<keyword evidence="9 10" id="KW-0342">GTP-binding</keyword>
<evidence type="ECO:0000259" key="11">
    <source>
        <dbReference type="PROSITE" id="PS50936"/>
    </source>
</evidence>
<evidence type="ECO:0000256" key="3">
    <source>
        <dbReference type="ARBA" id="ARBA00022723"/>
    </source>
</evidence>
<proteinExistence type="inferred from homology"/>
<keyword evidence="2 10" id="KW-0690">Ribosome biogenesis</keyword>
<evidence type="ECO:0000259" key="12">
    <source>
        <dbReference type="PROSITE" id="PS51721"/>
    </source>
</evidence>
<feature type="binding site" evidence="10">
    <location>
        <position position="287"/>
    </location>
    <ligand>
        <name>Zn(2+)</name>
        <dbReference type="ChEBI" id="CHEBI:29105"/>
    </ligand>
</feature>
<dbReference type="EMBL" id="WWCJ01000002">
    <property type="protein sequence ID" value="MYN01218.1"/>
    <property type="molecule type" value="Genomic_DNA"/>
</dbReference>
<comment type="subcellular location">
    <subcellularLocation>
        <location evidence="10">Cytoplasm</location>
    </subcellularLocation>
</comment>